<evidence type="ECO:0000256" key="12">
    <source>
        <dbReference type="ARBA" id="ARBA00022989"/>
    </source>
</evidence>
<feature type="transmembrane region" description="Helical" evidence="19">
    <location>
        <begin position="186"/>
        <end position="208"/>
    </location>
</feature>
<comment type="catalytic activity">
    <reaction evidence="18 19">
        <text>alpha-ribazole 5'-phosphate + adenosylcob(III)inamide-GDP = adenosylcob(III)alamin 5'-phosphate + GMP + H(+)</text>
        <dbReference type="Rhea" id="RHEA:23560"/>
        <dbReference type="ChEBI" id="CHEBI:15378"/>
        <dbReference type="ChEBI" id="CHEBI:57918"/>
        <dbReference type="ChEBI" id="CHEBI:58115"/>
        <dbReference type="ChEBI" id="CHEBI:60487"/>
        <dbReference type="ChEBI" id="CHEBI:60493"/>
        <dbReference type="EC" id="2.7.8.26"/>
    </reaction>
</comment>
<comment type="similarity">
    <text evidence="4 19">Belongs to the CobS family.</text>
</comment>
<evidence type="ECO:0000256" key="7">
    <source>
        <dbReference type="ARBA" id="ARBA00022475"/>
    </source>
</evidence>
<evidence type="ECO:0000256" key="19">
    <source>
        <dbReference type="HAMAP-Rule" id="MF_00719"/>
    </source>
</evidence>
<organism evidence="20">
    <name type="scientific">Acidicaldus sp</name>
    <dbReference type="NCBI Taxonomy" id="1872105"/>
    <lineage>
        <taxon>Bacteria</taxon>
        <taxon>Pseudomonadati</taxon>
        <taxon>Pseudomonadota</taxon>
        <taxon>Alphaproteobacteria</taxon>
        <taxon>Acetobacterales</taxon>
        <taxon>Acetobacteraceae</taxon>
        <taxon>Acidicaldus</taxon>
    </lineage>
</organism>
<feature type="transmembrane region" description="Helical" evidence="19">
    <location>
        <begin position="124"/>
        <end position="146"/>
    </location>
</feature>
<dbReference type="GO" id="GO:0008818">
    <property type="term" value="F:cobalamin 5'-phosphate synthase activity"/>
    <property type="evidence" value="ECO:0007669"/>
    <property type="project" value="UniProtKB-UniRule"/>
</dbReference>
<evidence type="ECO:0000256" key="18">
    <source>
        <dbReference type="ARBA" id="ARBA00049504"/>
    </source>
</evidence>
<evidence type="ECO:0000256" key="11">
    <source>
        <dbReference type="ARBA" id="ARBA00022842"/>
    </source>
</evidence>
<dbReference type="EMBL" id="DTQM01000236">
    <property type="protein sequence ID" value="HGC44025.1"/>
    <property type="molecule type" value="Genomic_DNA"/>
</dbReference>
<evidence type="ECO:0000256" key="6">
    <source>
        <dbReference type="ARBA" id="ARBA00015850"/>
    </source>
</evidence>
<sequence length="262" mass="26155">MPAWQPSRKRALPSGRDLAADAARALMLLTRLPLGWAGVNAPISARAVWAFPVVGGLVGGLGGGVFWLAAALGLPPWLSGAWALAGMLAITGALHEDGLADTADALGAEASPERRLAILRDSRIGTYGALALALALLIRLGALVAIGQPGAVMVALVVAGALGRAAMIGVPLLLAPARAEGLGAALGRPPMAVAMAGTGLAMLLAFALLSPRRALAALLASGLALLAVSAFASRRLGGYTGDIHGAVEQVAECAVLSLLAAR</sequence>
<dbReference type="PANTHER" id="PTHR34148:SF1">
    <property type="entry name" value="ADENOSYLCOBINAMIDE-GDP RIBAZOLETRANSFERASE"/>
    <property type="match status" value="1"/>
</dbReference>
<comment type="pathway">
    <text evidence="3 19">Cofactor biosynthesis; adenosylcobalamin biosynthesis; adenosylcobalamin from cob(II)yrinate a,c-diamide: step 7/7.</text>
</comment>
<feature type="transmembrane region" description="Helical" evidence="19">
    <location>
        <begin position="214"/>
        <end position="232"/>
    </location>
</feature>
<evidence type="ECO:0000256" key="13">
    <source>
        <dbReference type="ARBA" id="ARBA00023136"/>
    </source>
</evidence>
<name>A0A8J4HET4_9PROT</name>
<accession>A0A8J4HET4</accession>
<evidence type="ECO:0000313" key="20">
    <source>
        <dbReference type="EMBL" id="HGC44025.1"/>
    </source>
</evidence>
<comment type="subcellular location">
    <subcellularLocation>
        <location evidence="2 19">Cell membrane</location>
        <topology evidence="2 19">Multi-pass membrane protein</topology>
    </subcellularLocation>
</comment>
<dbReference type="GO" id="GO:0009236">
    <property type="term" value="P:cobalamin biosynthetic process"/>
    <property type="evidence" value="ECO:0007669"/>
    <property type="project" value="UniProtKB-UniRule"/>
</dbReference>
<evidence type="ECO:0000256" key="15">
    <source>
        <dbReference type="ARBA" id="ARBA00032605"/>
    </source>
</evidence>
<dbReference type="InterPro" id="IPR003805">
    <property type="entry name" value="CobS"/>
</dbReference>
<dbReference type="PANTHER" id="PTHR34148">
    <property type="entry name" value="ADENOSYLCOBINAMIDE-GDP RIBAZOLETRANSFERASE"/>
    <property type="match status" value="1"/>
</dbReference>
<keyword evidence="10 19" id="KW-0812">Transmembrane</keyword>
<feature type="transmembrane region" description="Helical" evidence="19">
    <location>
        <begin position="152"/>
        <end position="174"/>
    </location>
</feature>
<evidence type="ECO:0000256" key="1">
    <source>
        <dbReference type="ARBA" id="ARBA00001946"/>
    </source>
</evidence>
<evidence type="ECO:0000256" key="9">
    <source>
        <dbReference type="ARBA" id="ARBA00022679"/>
    </source>
</evidence>
<evidence type="ECO:0000256" key="14">
    <source>
        <dbReference type="ARBA" id="ARBA00025228"/>
    </source>
</evidence>
<dbReference type="GO" id="GO:0051073">
    <property type="term" value="F:adenosylcobinamide-GDP ribazoletransferase activity"/>
    <property type="evidence" value="ECO:0007669"/>
    <property type="project" value="UniProtKB-UniRule"/>
</dbReference>
<keyword evidence="13 19" id="KW-0472">Membrane</keyword>
<reference evidence="20" key="1">
    <citation type="journal article" date="2020" name="mSystems">
        <title>Genome- and Community-Level Interaction Insights into Carbon Utilization and Element Cycling Functions of Hydrothermarchaeota in Hydrothermal Sediment.</title>
        <authorList>
            <person name="Zhou Z."/>
            <person name="Liu Y."/>
            <person name="Xu W."/>
            <person name="Pan J."/>
            <person name="Luo Z.H."/>
            <person name="Li M."/>
        </authorList>
    </citation>
    <scope>NUCLEOTIDE SEQUENCE</scope>
    <source>
        <strain evidence="20">SpSt-997</strain>
    </source>
</reference>
<dbReference type="HAMAP" id="MF_00719">
    <property type="entry name" value="CobS"/>
    <property type="match status" value="1"/>
</dbReference>
<comment type="cofactor">
    <cofactor evidence="1 19">
        <name>Mg(2+)</name>
        <dbReference type="ChEBI" id="CHEBI:18420"/>
    </cofactor>
</comment>
<evidence type="ECO:0000256" key="8">
    <source>
        <dbReference type="ARBA" id="ARBA00022573"/>
    </source>
</evidence>
<dbReference type="GO" id="GO:0005886">
    <property type="term" value="C:plasma membrane"/>
    <property type="evidence" value="ECO:0007669"/>
    <property type="project" value="UniProtKB-SubCell"/>
</dbReference>
<comment type="catalytic activity">
    <reaction evidence="17 19">
        <text>alpha-ribazole + adenosylcob(III)inamide-GDP = adenosylcob(III)alamin + GMP + H(+)</text>
        <dbReference type="Rhea" id="RHEA:16049"/>
        <dbReference type="ChEBI" id="CHEBI:10329"/>
        <dbReference type="ChEBI" id="CHEBI:15378"/>
        <dbReference type="ChEBI" id="CHEBI:18408"/>
        <dbReference type="ChEBI" id="CHEBI:58115"/>
        <dbReference type="ChEBI" id="CHEBI:60487"/>
        <dbReference type="EC" id="2.7.8.26"/>
    </reaction>
</comment>
<keyword evidence="9 19" id="KW-0808">Transferase</keyword>
<keyword evidence="7 19" id="KW-1003">Cell membrane</keyword>
<evidence type="ECO:0000256" key="10">
    <source>
        <dbReference type="ARBA" id="ARBA00022692"/>
    </source>
</evidence>
<feature type="transmembrane region" description="Helical" evidence="19">
    <location>
        <begin position="48"/>
        <end position="70"/>
    </location>
</feature>
<evidence type="ECO:0000256" key="4">
    <source>
        <dbReference type="ARBA" id="ARBA00010561"/>
    </source>
</evidence>
<comment type="caution">
    <text evidence="20">The sequence shown here is derived from an EMBL/GenBank/DDBJ whole genome shotgun (WGS) entry which is preliminary data.</text>
</comment>
<dbReference type="AlphaFoldDB" id="A0A8J4HET4"/>
<gene>
    <name evidence="19 20" type="primary">cobS</name>
    <name evidence="20" type="ORF">ENY07_12520</name>
</gene>
<proteinExistence type="inferred from homology"/>
<dbReference type="EC" id="2.7.8.26" evidence="5 19"/>
<evidence type="ECO:0000256" key="2">
    <source>
        <dbReference type="ARBA" id="ARBA00004651"/>
    </source>
</evidence>
<keyword evidence="8 19" id="KW-0169">Cobalamin biosynthesis</keyword>
<dbReference type="UniPathway" id="UPA00148">
    <property type="reaction ID" value="UER00238"/>
</dbReference>
<evidence type="ECO:0000256" key="3">
    <source>
        <dbReference type="ARBA" id="ARBA00004663"/>
    </source>
</evidence>
<dbReference type="NCBIfam" id="TIGR00317">
    <property type="entry name" value="cobS"/>
    <property type="match status" value="1"/>
</dbReference>
<evidence type="ECO:0000256" key="16">
    <source>
        <dbReference type="ARBA" id="ARBA00032853"/>
    </source>
</evidence>
<keyword evidence="11 19" id="KW-0460">Magnesium</keyword>
<keyword evidence="12 19" id="KW-1133">Transmembrane helix</keyword>
<evidence type="ECO:0000256" key="17">
    <source>
        <dbReference type="ARBA" id="ARBA00048623"/>
    </source>
</evidence>
<dbReference type="Pfam" id="PF02654">
    <property type="entry name" value="CobS"/>
    <property type="match status" value="1"/>
</dbReference>
<protein>
    <recommendedName>
        <fullName evidence="6 19">Adenosylcobinamide-GDP ribazoletransferase</fullName>
        <ecNumber evidence="5 19">2.7.8.26</ecNumber>
    </recommendedName>
    <alternativeName>
        <fullName evidence="16 19">Cobalamin synthase</fullName>
    </alternativeName>
    <alternativeName>
        <fullName evidence="15 19">Cobalamin-5'-phosphate synthase</fullName>
    </alternativeName>
</protein>
<comment type="function">
    <text evidence="14 19">Joins adenosylcobinamide-GDP and alpha-ribazole to generate adenosylcobalamin (Ado-cobalamin). Also synthesizes adenosylcobalamin 5'-phosphate from adenosylcobinamide-GDP and alpha-ribazole 5'-phosphate.</text>
</comment>
<evidence type="ECO:0000256" key="5">
    <source>
        <dbReference type="ARBA" id="ARBA00013200"/>
    </source>
</evidence>